<sequence>MTAIITPWHQGEVAVHELLKVPTKGNPTAAGFPTRYEERLLQSPIVAVGTLDDQGRPWTTIWGGQRGFAQRTAEDVISLNSAVDMSADPVFEALWADQPRSGVIQGRGRPMSGLTVDLETRDRIKIVSSRMIAGAVEDGKVQMTMHVTGSLGNCPKYISKKEISPASVEKARCTSRGLPLNAEALEHLDEADMFFHSTTNGESMDTNIRGGLPGFVRVMKNEPDQVVLIYPEYSGNRLYQSLGNLYLNPTMGIVVPNYDTGDVLYLTGTTSILIGDRASSIIARTNLAIKIDVTDARFVKSGLPFRGRFIDYSPYNPPVRYLLSEQSLGVKPSSSGLTAMLVNREYLTPNIGRFTFELSSQSSVWTPGQHITLDFYDHLYAGYKHMNNDNPQSLNDDFVRTFTVSNVYVGDGKVVITAKRHGPATNLLWQHPLDRTLKIAVMGFGGKESFHMVKGRKNVFVAGGVGITPMLAQASSIMEGENGKKVKVLWSLRAEDLSLAEDSFKNIHGLAAATKLFVTGKIPTPGGGQEHDAVERLRDLGAEVKIRRMLEDDFASHKGNGTKFFLCAAPQLLSNLTKWLAEEDIVWEDFGY</sequence>
<dbReference type="PROSITE" id="PS51384">
    <property type="entry name" value="FAD_FR"/>
    <property type="match status" value="1"/>
</dbReference>
<dbReference type="InterPro" id="IPR012349">
    <property type="entry name" value="Split_barrel_FMN-bd"/>
</dbReference>
<comment type="caution">
    <text evidence="2">The sequence shown here is derived from an EMBL/GenBank/DDBJ whole genome shotgun (WGS) entry which is preliminary data.</text>
</comment>
<dbReference type="Gene3D" id="2.30.110.10">
    <property type="entry name" value="Electron Transport, Fmn-binding Protein, Chain A"/>
    <property type="match status" value="1"/>
</dbReference>
<dbReference type="SUPFAM" id="SSF63380">
    <property type="entry name" value="Riboflavin synthase domain-like"/>
    <property type="match status" value="1"/>
</dbReference>
<feature type="domain" description="FAD-binding FR-type" evidence="1">
    <location>
        <begin position="334"/>
        <end position="453"/>
    </location>
</feature>
<name>A0A8K0S277_9HYPO</name>
<evidence type="ECO:0000313" key="2">
    <source>
        <dbReference type="EMBL" id="KAH7251004.1"/>
    </source>
</evidence>
<dbReference type="InterPro" id="IPR039261">
    <property type="entry name" value="FNR_nucleotide-bd"/>
</dbReference>
<dbReference type="PANTHER" id="PTHR42815:SF2">
    <property type="entry name" value="FAD-BINDING, PUTATIVE (AFU_ORTHOLOGUE AFUA_6G07600)-RELATED"/>
    <property type="match status" value="1"/>
</dbReference>
<organism evidence="2 3">
    <name type="scientific">Fusarium tricinctum</name>
    <dbReference type="NCBI Taxonomy" id="61284"/>
    <lineage>
        <taxon>Eukaryota</taxon>
        <taxon>Fungi</taxon>
        <taxon>Dikarya</taxon>
        <taxon>Ascomycota</taxon>
        <taxon>Pezizomycotina</taxon>
        <taxon>Sordariomycetes</taxon>
        <taxon>Hypocreomycetidae</taxon>
        <taxon>Hypocreales</taxon>
        <taxon>Nectriaceae</taxon>
        <taxon>Fusarium</taxon>
        <taxon>Fusarium tricinctum species complex</taxon>
    </lineage>
</organism>
<accession>A0A8K0S277</accession>
<dbReference type="InterPro" id="IPR017927">
    <property type="entry name" value="FAD-bd_FR_type"/>
</dbReference>
<protein>
    <recommendedName>
        <fullName evidence="1">FAD-binding FR-type domain-containing protein</fullName>
    </recommendedName>
</protein>
<evidence type="ECO:0000259" key="1">
    <source>
        <dbReference type="PROSITE" id="PS51384"/>
    </source>
</evidence>
<dbReference type="SUPFAM" id="SSF52343">
    <property type="entry name" value="Ferredoxin reductase-like, C-terminal NADP-linked domain"/>
    <property type="match status" value="1"/>
</dbReference>
<dbReference type="AlphaFoldDB" id="A0A8K0S277"/>
<dbReference type="OrthoDB" id="436496at2759"/>
<keyword evidence="3" id="KW-1185">Reference proteome</keyword>
<dbReference type="GO" id="GO:0016491">
    <property type="term" value="F:oxidoreductase activity"/>
    <property type="evidence" value="ECO:0007669"/>
    <property type="project" value="InterPro"/>
</dbReference>
<evidence type="ECO:0000313" key="3">
    <source>
        <dbReference type="Proteomes" id="UP000813427"/>
    </source>
</evidence>
<proteinExistence type="predicted"/>
<gene>
    <name evidence="2" type="ORF">BKA59DRAFT_499910</name>
</gene>
<dbReference type="PANTHER" id="PTHR42815">
    <property type="entry name" value="FAD-BINDING, PUTATIVE (AFU_ORTHOLOGUE AFUA_6G07600)-RELATED"/>
    <property type="match status" value="1"/>
</dbReference>
<dbReference type="Gene3D" id="3.40.50.80">
    <property type="entry name" value="Nucleotide-binding domain of ferredoxin-NADP reductase (FNR) module"/>
    <property type="match status" value="1"/>
</dbReference>
<dbReference type="Proteomes" id="UP000813427">
    <property type="component" value="Unassembled WGS sequence"/>
</dbReference>
<reference evidence="2" key="1">
    <citation type="journal article" date="2021" name="Nat. Commun.">
        <title>Genetic determinants of endophytism in the Arabidopsis root mycobiome.</title>
        <authorList>
            <person name="Mesny F."/>
            <person name="Miyauchi S."/>
            <person name="Thiergart T."/>
            <person name="Pickel B."/>
            <person name="Atanasova L."/>
            <person name="Karlsson M."/>
            <person name="Huettel B."/>
            <person name="Barry K.W."/>
            <person name="Haridas S."/>
            <person name="Chen C."/>
            <person name="Bauer D."/>
            <person name="Andreopoulos W."/>
            <person name="Pangilinan J."/>
            <person name="LaButti K."/>
            <person name="Riley R."/>
            <person name="Lipzen A."/>
            <person name="Clum A."/>
            <person name="Drula E."/>
            <person name="Henrissat B."/>
            <person name="Kohler A."/>
            <person name="Grigoriev I.V."/>
            <person name="Martin F.M."/>
            <person name="Hacquard S."/>
        </authorList>
    </citation>
    <scope>NUCLEOTIDE SEQUENCE</scope>
    <source>
        <strain evidence="2">MPI-SDFR-AT-0068</strain>
    </source>
</reference>
<dbReference type="EMBL" id="JAGPXF010000003">
    <property type="protein sequence ID" value="KAH7251004.1"/>
    <property type="molecule type" value="Genomic_DNA"/>
</dbReference>
<dbReference type="InterPro" id="IPR017938">
    <property type="entry name" value="Riboflavin_synthase-like_b-brl"/>
</dbReference>